<feature type="compositionally biased region" description="Polar residues" evidence="1">
    <location>
        <begin position="37"/>
        <end position="46"/>
    </location>
</feature>
<feature type="region of interest" description="Disordered" evidence="1">
    <location>
        <begin position="1"/>
        <end position="46"/>
    </location>
</feature>
<proteinExistence type="predicted"/>
<organism evidence="2">
    <name type="scientific">Arundo donax</name>
    <name type="common">Giant reed</name>
    <name type="synonym">Donax arundinaceus</name>
    <dbReference type="NCBI Taxonomy" id="35708"/>
    <lineage>
        <taxon>Eukaryota</taxon>
        <taxon>Viridiplantae</taxon>
        <taxon>Streptophyta</taxon>
        <taxon>Embryophyta</taxon>
        <taxon>Tracheophyta</taxon>
        <taxon>Spermatophyta</taxon>
        <taxon>Magnoliopsida</taxon>
        <taxon>Liliopsida</taxon>
        <taxon>Poales</taxon>
        <taxon>Poaceae</taxon>
        <taxon>PACMAD clade</taxon>
        <taxon>Arundinoideae</taxon>
        <taxon>Arundineae</taxon>
        <taxon>Arundo</taxon>
    </lineage>
</organism>
<evidence type="ECO:0000313" key="2">
    <source>
        <dbReference type="EMBL" id="JAD47500.1"/>
    </source>
</evidence>
<reference evidence="2" key="2">
    <citation type="journal article" date="2015" name="Data Brief">
        <title>Shoot transcriptome of the giant reed, Arundo donax.</title>
        <authorList>
            <person name="Barrero R.A."/>
            <person name="Guerrero F.D."/>
            <person name="Moolhuijzen P."/>
            <person name="Goolsby J.A."/>
            <person name="Tidwell J."/>
            <person name="Bellgard S.E."/>
            <person name="Bellgard M.I."/>
        </authorList>
    </citation>
    <scope>NUCLEOTIDE SEQUENCE</scope>
    <source>
        <tissue evidence="2">Shoot tissue taken approximately 20 cm above the soil surface</tissue>
    </source>
</reference>
<dbReference type="AlphaFoldDB" id="A0A0A9AEV1"/>
<dbReference type="EMBL" id="GBRH01250395">
    <property type="protein sequence ID" value="JAD47500.1"/>
    <property type="molecule type" value="Transcribed_RNA"/>
</dbReference>
<reference evidence="2" key="1">
    <citation type="submission" date="2014-09" db="EMBL/GenBank/DDBJ databases">
        <authorList>
            <person name="Magalhaes I.L.F."/>
            <person name="Oliveira U."/>
            <person name="Santos F.R."/>
            <person name="Vidigal T.H.D.A."/>
            <person name="Brescovit A.D."/>
            <person name="Santos A.J."/>
        </authorList>
    </citation>
    <scope>NUCLEOTIDE SEQUENCE</scope>
    <source>
        <tissue evidence="2">Shoot tissue taken approximately 20 cm above the soil surface</tissue>
    </source>
</reference>
<accession>A0A0A9AEV1</accession>
<protein>
    <submittedName>
        <fullName evidence="2">Uncharacterized protein</fullName>
    </submittedName>
</protein>
<sequence length="46" mass="4960">MGAGHTHVEELEESEDTGPAAQPSETPLIPKAYPGMTSLQCRNNKH</sequence>
<name>A0A0A9AEV1_ARUDO</name>
<evidence type="ECO:0000256" key="1">
    <source>
        <dbReference type="SAM" id="MobiDB-lite"/>
    </source>
</evidence>